<evidence type="ECO:0000313" key="2">
    <source>
        <dbReference type="EMBL" id="RCI73962.1"/>
    </source>
</evidence>
<dbReference type="EMBL" id="QORE01000482">
    <property type="protein sequence ID" value="RCI73962.1"/>
    <property type="molecule type" value="Genomic_DNA"/>
</dbReference>
<dbReference type="Pfam" id="PF12156">
    <property type="entry name" value="ATPase-cat_bd"/>
    <property type="match status" value="1"/>
</dbReference>
<evidence type="ECO:0000259" key="1">
    <source>
        <dbReference type="Pfam" id="PF12156"/>
    </source>
</evidence>
<dbReference type="AlphaFoldDB" id="A0A367M9Q1"/>
<comment type="caution">
    <text evidence="2">The sequence shown here is derived from an EMBL/GenBank/DDBJ whole genome shotgun (WGS) entry which is preliminary data.</text>
</comment>
<evidence type="ECO:0000313" key="3">
    <source>
        <dbReference type="Proteomes" id="UP000253594"/>
    </source>
</evidence>
<name>A0A367M9Q1_PSEAI</name>
<feature type="non-terminal residue" evidence="2">
    <location>
        <position position="108"/>
    </location>
</feature>
<feature type="domain" description="Putative metal-binding" evidence="1">
    <location>
        <begin position="7"/>
        <end position="89"/>
    </location>
</feature>
<gene>
    <name evidence="2" type="ORF">DT376_15545</name>
</gene>
<accession>A0A367M9Q1</accession>
<dbReference type="InterPro" id="IPR021993">
    <property type="entry name" value="ATPase-cat-bd"/>
</dbReference>
<dbReference type="Proteomes" id="UP000253594">
    <property type="component" value="Unassembled WGS sequence"/>
</dbReference>
<sequence>MSAPLPCYHCGLPVPAGSRFEARVLGETRAMCCPGCQAVAEAIVAGGLESYYRHRSENAANPEALPKALSEELQLYDRPDVQRGFVRHEGELAETSLMIEGISCAACG</sequence>
<protein>
    <submittedName>
        <fullName evidence="2">Cbb3-type cytochrome oxidase assembly protein CcoS</fullName>
    </submittedName>
</protein>
<organism evidence="2 3">
    <name type="scientific">Pseudomonas aeruginosa</name>
    <dbReference type="NCBI Taxonomy" id="287"/>
    <lineage>
        <taxon>Bacteria</taxon>
        <taxon>Pseudomonadati</taxon>
        <taxon>Pseudomonadota</taxon>
        <taxon>Gammaproteobacteria</taxon>
        <taxon>Pseudomonadales</taxon>
        <taxon>Pseudomonadaceae</taxon>
        <taxon>Pseudomonas</taxon>
    </lineage>
</organism>
<reference evidence="2 3" key="1">
    <citation type="submission" date="2018-07" db="EMBL/GenBank/DDBJ databases">
        <title>Mechanisms of high-level aminoglycoside resistance among Gram-negative pathogens in Brazil.</title>
        <authorList>
            <person name="Ballaben A.S."/>
            <person name="Darini A.L.C."/>
            <person name="Doi Y."/>
        </authorList>
    </citation>
    <scope>NUCLEOTIDE SEQUENCE [LARGE SCALE GENOMIC DNA]</scope>
    <source>
        <strain evidence="2 3">B2-305</strain>
    </source>
</reference>
<proteinExistence type="predicted"/>